<comment type="caution">
    <text evidence="1">The sequence shown here is derived from an EMBL/GenBank/DDBJ whole genome shotgun (WGS) entry which is preliminary data.</text>
</comment>
<sequence length="124" mass="14679">MAWPSIYTKQRVEIARLFCRLTNMDHDRLNRKVFIWSSSCTFLGRSKSWEMLTTLFFESSGTEYFNEPYISNVKTKLQAFKQLLISADHTTWMHNLWDDSKAPMNGNKLRTYRLHKTHAVEPEG</sequence>
<reference evidence="1" key="1">
    <citation type="submission" date="2022-03" db="EMBL/GenBank/DDBJ databases">
        <authorList>
            <person name="Martin C."/>
        </authorList>
    </citation>
    <scope>NUCLEOTIDE SEQUENCE</scope>
</reference>
<name>A0A8S4Q914_OWEFU</name>
<keyword evidence="2" id="KW-1185">Reference proteome</keyword>
<dbReference type="Proteomes" id="UP000749559">
    <property type="component" value="Unassembled WGS sequence"/>
</dbReference>
<dbReference type="AlphaFoldDB" id="A0A8S4Q914"/>
<evidence type="ECO:0000313" key="2">
    <source>
        <dbReference type="Proteomes" id="UP000749559"/>
    </source>
</evidence>
<accession>A0A8S4Q914</accession>
<dbReference type="EMBL" id="CAIIXF020000013">
    <property type="protein sequence ID" value="CAH1802672.1"/>
    <property type="molecule type" value="Genomic_DNA"/>
</dbReference>
<gene>
    <name evidence="1" type="ORF">OFUS_LOCUS26323</name>
</gene>
<proteinExistence type="predicted"/>
<protein>
    <submittedName>
        <fullName evidence="1">Uncharacterized protein</fullName>
    </submittedName>
</protein>
<organism evidence="1 2">
    <name type="scientific">Owenia fusiformis</name>
    <name type="common">Polychaete worm</name>
    <dbReference type="NCBI Taxonomy" id="6347"/>
    <lineage>
        <taxon>Eukaryota</taxon>
        <taxon>Metazoa</taxon>
        <taxon>Spiralia</taxon>
        <taxon>Lophotrochozoa</taxon>
        <taxon>Annelida</taxon>
        <taxon>Polychaeta</taxon>
        <taxon>Sedentaria</taxon>
        <taxon>Canalipalpata</taxon>
        <taxon>Sabellida</taxon>
        <taxon>Oweniida</taxon>
        <taxon>Oweniidae</taxon>
        <taxon>Owenia</taxon>
    </lineage>
</organism>
<evidence type="ECO:0000313" key="1">
    <source>
        <dbReference type="EMBL" id="CAH1802672.1"/>
    </source>
</evidence>